<dbReference type="Gene3D" id="1.10.10.10">
    <property type="entry name" value="Winged helix-like DNA-binding domain superfamily/Winged helix DNA-binding domain"/>
    <property type="match status" value="1"/>
</dbReference>
<dbReference type="InterPro" id="IPR036388">
    <property type="entry name" value="WH-like_DNA-bd_sf"/>
</dbReference>
<name>A0ABP8DUP7_9ACTN</name>
<protein>
    <recommendedName>
        <fullName evidence="1">HTH marR-type domain-containing protein</fullName>
    </recommendedName>
</protein>
<evidence type="ECO:0000313" key="2">
    <source>
        <dbReference type="EMBL" id="GAA4263439.1"/>
    </source>
</evidence>
<proteinExistence type="predicted"/>
<dbReference type="SMART" id="SM00347">
    <property type="entry name" value="HTH_MARR"/>
    <property type="match status" value="1"/>
</dbReference>
<dbReference type="EMBL" id="BAABAT010000069">
    <property type="protein sequence ID" value="GAA4263439.1"/>
    <property type="molecule type" value="Genomic_DNA"/>
</dbReference>
<sequence length="160" mass="17353">MDFHCTSRGKLTAVDLAPAPETAAGRSLIPAMVRVAQLAQTYLKKNALTPHALDWNEFLVLRVVAVEPGIRSSRAASRLGMNRATLSGVVSRLEDRDLIRRESVDDGVRVELNLTQTGIEVWRGVSRDAAEAERSFTRAPAGQRTLVALARRIGGLVGPV</sequence>
<gene>
    <name evidence="2" type="ORF">GCM10022255_108000</name>
</gene>
<evidence type="ECO:0000313" key="3">
    <source>
        <dbReference type="Proteomes" id="UP001500620"/>
    </source>
</evidence>
<dbReference type="PANTHER" id="PTHR33164:SF89">
    <property type="entry name" value="MARR FAMILY REGULATORY PROTEIN"/>
    <property type="match status" value="1"/>
</dbReference>
<dbReference type="PROSITE" id="PS50995">
    <property type="entry name" value="HTH_MARR_2"/>
    <property type="match status" value="1"/>
</dbReference>
<comment type="caution">
    <text evidence="2">The sequence shown here is derived from an EMBL/GenBank/DDBJ whole genome shotgun (WGS) entry which is preliminary data.</text>
</comment>
<organism evidence="2 3">
    <name type="scientific">Dactylosporangium darangshiense</name>
    <dbReference type="NCBI Taxonomy" id="579108"/>
    <lineage>
        <taxon>Bacteria</taxon>
        <taxon>Bacillati</taxon>
        <taxon>Actinomycetota</taxon>
        <taxon>Actinomycetes</taxon>
        <taxon>Micromonosporales</taxon>
        <taxon>Micromonosporaceae</taxon>
        <taxon>Dactylosporangium</taxon>
    </lineage>
</organism>
<dbReference type="SUPFAM" id="SSF46785">
    <property type="entry name" value="Winged helix' DNA-binding domain"/>
    <property type="match status" value="1"/>
</dbReference>
<evidence type="ECO:0000259" key="1">
    <source>
        <dbReference type="PROSITE" id="PS50995"/>
    </source>
</evidence>
<dbReference type="InterPro" id="IPR000835">
    <property type="entry name" value="HTH_MarR-typ"/>
</dbReference>
<feature type="domain" description="HTH marR-type" evidence="1">
    <location>
        <begin position="25"/>
        <end position="155"/>
    </location>
</feature>
<dbReference type="InterPro" id="IPR036390">
    <property type="entry name" value="WH_DNA-bd_sf"/>
</dbReference>
<dbReference type="PANTHER" id="PTHR33164">
    <property type="entry name" value="TRANSCRIPTIONAL REGULATOR, MARR FAMILY"/>
    <property type="match status" value="1"/>
</dbReference>
<dbReference type="Pfam" id="PF12802">
    <property type="entry name" value="MarR_2"/>
    <property type="match status" value="1"/>
</dbReference>
<accession>A0ABP8DUP7</accession>
<reference evidence="3" key="1">
    <citation type="journal article" date="2019" name="Int. J. Syst. Evol. Microbiol.">
        <title>The Global Catalogue of Microorganisms (GCM) 10K type strain sequencing project: providing services to taxonomists for standard genome sequencing and annotation.</title>
        <authorList>
            <consortium name="The Broad Institute Genomics Platform"/>
            <consortium name="The Broad Institute Genome Sequencing Center for Infectious Disease"/>
            <person name="Wu L."/>
            <person name="Ma J."/>
        </authorList>
    </citation>
    <scope>NUCLEOTIDE SEQUENCE [LARGE SCALE GENOMIC DNA]</scope>
    <source>
        <strain evidence="3">JCM 17441</strain>
    </source>
</reference>
<dbReference type="Proteomes" id="UP001500620">
    <property type="component" value="Unassembled WGS sequence"/>
</dbReference>
<keyword evidence="3" id="KW-1185">Reference proteome</keyword>
<dbReference type="InterPro" id="IPR039422">
    <property type="entry name" value="MarR/SlyA-like"/>
</dbReference>